<evidence type="ECO:0000313" key="2">
    <source>
        <dbReference type="Proteomes" id="UP001558613"/>
    </source>
</evidence>
<name>A0ABR3L7H4_9TELE</name>
<evidence type="ECO:0000313" key="1">
    <source>
        <dbReference type="EMBL" id="KAL1247602.1"/>
    </source>
</evidence>
<accession>A0ABR3L7H4</accession>
<dbReference type="Proteomes" id="UP001558613">
    <property type="component" value="Unassembled WGS sequence"/>
</dbReference>
<dbReference type="EMBL" id="JAYMGO010000025">
    <property type="protein sequence ID" value="KAL1247602.1"/>
    <property type="molecule type" value="Genomic_DNA"/>
</dbReference>
<protein>
    <submittedName>
        <fullName evidence="1">Uncharacterized protein</fullName>
    </submittedName>
</protein>
<proteinExistence type="predicted"/>
<sequence>MGGQLTDTRVTPMRWFSAIETFAAAHVFVSPVPVVMIFDDILFSDPEDAEILYDIPERCGSVPMGGAGWNRLWGLLMKTFLKDRVKPKQ</sequence>
<organism evidence="1 2">
    <name type="scientific">Cirrhinus molitorella</name>
    <name type="common">mud carp</name>
    <dbReference type="NCBI Taxonomy" id="172907"/>
    <lineage>
        <taxon>Eukaryota</taxon>
        <taxon>Metazoa</taxon>
        <taxon>Chordata</taxon>
        <taxon>Craniata</taxon>
        <taxon>Vertebrata</taxon>
        <taxon>Euteleostomi</taxon>
        <taxon>Actinopterygii</taxon>
        <taxon>Neopterygii</taxon>
        <taxon>Teleostei</taxon>
        <taxon>Ostariophysi</taxon>
        <taxon>Cypriniformes</taxon>
        <taxon>Cyprinidae</taxon>
        <taxon>Labeoninae</taxon>
        <taxon>Labeonini</taxon>
        <taxon>Cirrhinus</taxon>
    </lineage>
</organism>
<reference evidence="1 2" key="1">
    <citation type="submission" date="2023-09" db="EMBL/GenBank/DDBJ databases">
        <authorList>
            <person name="Wang M."/>
        </authorList>
    </citation>
    <scope>NUCLEOTIDE SEQUENCE [LARGE SCALE GENOMIC DNA]</scope>
    <source>
        <strain evidence="1">GT-2023</strain>
        <tissue evidence="1">Liver</tissue>
    </source>
</reference>
<comment type="caution">
    <text evidence="1">The sequence shown here is derived from an EMBL/GenBank/DDBJ whole genome shotgun (WGS) entry which is preliminary data.</text>
</comment>
<keyword evidence="2" id="KW-1185">Reference proteome</keyword>
<gene>
    <name evidence="1" type="ORF">QQF64_022978</name>
</gene>